<proteinExistence type="predicted"/>
<sequence>MNLCRGLTVMARLMDALNLHRKTVMLSLSHEGLQEPKRTRKNSPVSSPSSNSTSVAHSLSSSRVIEGILDVEKAIMPFVRDAVLQVIEQPLDERERDTLSSSKSVRCHTNREKTILNGSTIMEGRRFVSLDLSCSRFSTSFSRCDLSAAIFTDAFASHSTFNMASMRHCNLTHVQFHSCTFLATDATDVCARHGRFSHCIFSRTDMRRWDVRGATFYRCSFSMCDMSNWTYDGQTLVVEPIGWGNNRRLRWNEGAEKDQEVIGCHVIGNPATNGGPSLPPRDPTP</sequence>
<feature type="compositionally biased region" description="Low complexity" evidence="1">
    <location>
        <begin position="42"/>
        <end position="55"/>
    </location>
</feature>
<dbReference type="Gene3D" id="2.160.20.80">
    <property type="entry name" value="E3 ubiquitin-protein ligase SopA"/>
    <property type="match status" value="1"/>
</dbReference>
<organism evidence="2">
    <name type="scientific">Trypanosoma vivax (strain Y486)</name>
    <dbReference type="NCBI Taxonomy" id="1055687"/>
    <lineage>
        <taxon>Eukaryota</taxon>
        <taxon>Discoba</taxon>
        <taxon>Euglenozoa</taxon>
        <taxon>Kinetoplastea</taxon>
        <taxon>Metakinetoplastina</taxon>
        <taxon>Trypanosomatida</taxon>
        <taxon>Trypanosomatidae</taxon>
        <taxon>Trypanosoma</taxon>
        <taxon>Duttonella</taxon>
    </lineage>
</organism>
<accession>G0U735</accession>
<dbReference type="SUPFAM" id="SSF141571">
    <property type="entry name" value="Pentapeptide repeat-like"/>
    <property type="match status" value="1"/>
</dbReference>
<evidence type="ECO:0000313" key="2">
    <source>
        <dbReference type="EMBL" id="CCC51692.1"/>
    </source>
</evidence>
<dbReference type="EMBL" id="HE573026">
    <property type="protein sequence ID" value="CCC51692.1"/>
    <property type="molecule type" value="Genomic_DNA"/>
</dbReference>
<dbReference type="OMA" id="DTEREMM"/>
<evidence type="ECO:0000256" key="1">
    <source>
        <dbReference type="SAM" id="MobiDB-lite"/>
    </source>
</evidence>
<name>G0U735_TRYVY</name>
<protein>
    <recommendedName>
        <fullName evidence="3">Pentapeptide repeat-containing protein</fullName>
    </recommendedName>
</protein>
<dbReference type="VEuPathDB" id="TriTrypDB:TvY486_1007380"/>
<reference evidence="2" key="1">
    <citation type="journal article" date="2012" name="Proc. Natl. Acad. Sci. U.S.A.">
        <title>Antigenic diversity is generated by distinct evolutionary mechanisms in African trypanosome species.</title>
        <authorList>
            <person name="Jackson A.P."/>
            <person name="Berry A."/>
            <person name="Aslett M."/>
            <person name="Allison H.C."/>
            <person name="Burton P."/>
            <person name="Vavrova-Anderson J."/>
            <person name="Brown R."/>
            <person name="Browne H."/>
            <person name="Corton N."/>
            <person name="Hauser H."/>
            <person name="Gamble J."/>
            <person name="Gilderthorp R."/>
            <person name="Marcello L."/>
            <person name="McQuillan J."/>
            <person name="Otto T.D."/>
            <person name="Quail M.A."/>
            <person name="Sanders M.J."/>
            <person name="van Tonder A."/>
            <person name="Ginger M.L."/>
            <person name="Field M.C."/>
            <person name="Barry J.D."/>
            <person name="Hertz-Fowler C."/>
            <person name="Berriman M."/>
        </authorList>
    </citation>
    <scope>NUCLEOTIDE SEQUENCE</scope>
    <source>
        <strain evidence="2">Y486</strain>
    </source>
</reference>
<dbReference type="Pfam" id="PF00805">
    <property type="entry name" value="Pentapeptide"/>
    <property type="match status" value="1"/>
</dbReference>
<gene>
    <name evidence="2" type="ORF">TVY486_1007380</name>
</gene>
<dbReference type="InterPro" id="IPR001646">
    <property type="entry name" value="5peptide_repeat"/>
</dbReference>
<evidence type="ECO:0008006" key="3">
    <source>
        <dbReference type="Google" id="ProtNLM"/>
    </source>
</evidence>
<dbReference type="AlphaFoldDB" id="G0U735"/>
<feature type="region of interest" description="Disordered" evidence="1">
    <location>
        <begin position="29"/>
        <end position="56"/>
    </location>
</feature>